<dbReference type="GO" id="GO:0008168">
    <property type="term" value="F:methyltransferase activity"/>
    <property type="evidence" value="ECO:0007669"/>
    <property type="project" value="UniProtKB-KW"/>
</dbReference>
<keyword evidence="2" id="KW-0808">Transferase</keyword>
<name>A0ABP5DIP0_9PSEU</name>
<proteinExistence type="predicted"/>
<keyword evidence="3" id="KW-1185">Reference proteome</keyword>
<dbReference type="Proteomes" id="UP001501116">
    <property type="component" value="Unassembled WGS sequence"/>
</dbReference>
<feature type="compositionally biased region" description="Polar residues" evidence="1">
    <location>
        <begin position="311"/>
        <end position="323"/>
    </location>
</feature>
<feature type="region of interest" description="Disordered" evidence="1">
    <location>
        <begin position="311"/>
        <end position="330"/>
    </location>
</feature>
<evidence type="ECO:0000313" key="2">
    <source>
        <dbReference type="EMBL" id="GAA1979528.1"/>
    </source>
</evidence>
<sequence>MLERVGGPIGVKGQAHDLGAERVAGGQRCGAPSPGARLSPCCRRFHDRGMTRKTTGRTPFDEIYDRPDPRAFFSDLGRFGYQTPHHAQPVFRGLVAARARSGPVTVVDLCCSYGINAALLNHRLTFEDLHAHYTAPEVTELETAELVEYDKDFYAARRRADAVPVIGVDIAAPAIDYALAAGLLDAGFAENLETGAASEGLLRAVRTASLITVTGGASFLGPRTFHQLLRASSTLPWVAAFVLRTGSYQPIATTLAEHGLTTSADTERTFVQRRFTDADEQRYAIAAVTAAGADPAGKEAEGSYHTALYLSQPQQGLAPTSPATPDEAPR</sequence>
<gene>
    <name evidence="2" type="ORF">GCM10009754_64780</name>
</gene>
<dbReference type="InterPro" id="IPR029063">
    <property type="entry name" value="SAM-dependent_MTases_sf"/>
</dbReference>
<dbReference type="GO" id="GO:0032259">
    <property type="term" value="P:methylation"/>
    <property type="evidence" value="ECO:0007669"/>
    <property type="project" value="UniProtKB-KW"/>
</dbReference>
<dbReference type="EMBL" id="BAAANN010000031">
    <property type="protein sequence ID" value="GAA1979528.1"/>
    <property type="molecule type" value="Genomic_DNA"/>
</dbReference>
<dbReference type="SUPFAM" id="SSF53335">
    <property type="entry name" value="S-adenosyl-L-methionine-dependent methyltransferases"/>
    <property type="match status" value="1"/>
</dbReference>
<comment type="caution">
    <text evidence="2">The sequence shown here is derived from an EMBL/GenBank/DDBJ whole genome shotgun (WGS) entry which is preliminary data.</text>
</comment>
<keyword evidence="2" id="KW-0489">Methyltransferase</keyword>
<evidence type="ECO:0000313" key="3">
    <source>
        <dbReference type="Proteomes" id="UP001501116"/>
    </source>
</evidence>
<organism evidence="2 3">
    <name type="scientific">Amycolatopsis minnesotensis</name>
    <dbReference type="NCBI Taxonomy" id="337894"/>
    <lineage>
        <taxon>Bacteria</taxon>
        <taxon>Bacillati</taxon>
        <taxon>Actinomycetota</taxon>
        <taxon>Actinomycetes</taxon>
        <taxon>Pseudonocardiales</taxon>
        <taxon>Pseudonocardiaceae</taxon>
        <taxon>Amycolatopsis</taxon>
    </lineage>
</organism>
<protein>
    <submittedName>
        <fullName evidence="2">Class I SAM-dependent methyltransferase</fullName>
    </submittedName>
</protein>
<accession>A0ABP5DIP0</accession>
<evidence type="ECO:0000256" key="1">
    <source>
        <dbReference type="SAM" id="MobiDB-lite"/>
    </source>
</evidence>
<reference evidence="3" key="1">
    <citation type="journal article" date="2019" name="Int. J. Syst. Evol. Microbiol.">
        <title>The Global Catalogue of Microorganisms (GCM) 10K type strain sequencing project: providing services to taxonomists for standard genome sequencing and annotation.</title>
        <authorList>
            <consortium name="The Broad Institute Genomics Platform"/>
            <consortium name="The Broad Institute Genome Sequencing Center for Infectious Disease"/>
            <person name="Wu L."/>
            <person name="Ma J."/>
        </authorList>
    </citation>
    <scope>NUCLEOTIDE SEQUENCE [LARGE SCALE GENOMIC DNA]</scope>
    <source>
        <strain evidence="3">JCM 14545</strain>
    </source>
</reference>